<organism evidence="8 9">
    <name type="scientific">Flammeovirga yaeyamensis</name>
    <dbReference type="NCBI Taxonomy" id="367791"/>
    <lineage>
        <taxon>Bacteria</taxon>
        <taxon>Pseudomonadati</taxon>
        <taxon>Bacteroidota</taxon>
        <taxon>Cytophagia</taxon>
        <taxon>Cytophagales</taxon>
        <taxon>Flammeovirgaceae</taxon>
        <taxon>Flammeovirga</taxon>
    </lineage>
</organism>
<dbReference type="Proteomes" id="UP000678679">
    <property type="component" value="Chromosome 1"/>
</dbReference>
<comment type="catalytic activity">
    <reaction evidence="1">
        <text>Hydrolysis of terminal, non-reducing beta-D-glucosyl residues with release of beta-D-glucose.</text>
        <dbReference type="EC" id="3.2.1.21"/>
    </reaction>
</comment>
<dbReference type="GO" id="GO:0008422">
    <property type="term" value="F:beta-glucosidase activity"/>
    <property type="evidence" value="ECO:0007669"/>
    <property type="project" value="UniProtKB-EC"/>
</dbReference>
<dbReference type="InterPro" id="IPR013783">
    <property type="entry name" value="Ig-like_fold"/>
</dbReference>
<dbReference type="InterPro" id="IPR017853">
    <property type="entry name" value="GH"/>
</dbReference>
<dbReference type="SUPFAM" id="SSF51445">
    <property type="entry name" value="(Trans)glycosidases"/>
    <property type="match status" value="1"/>
</dbReference>
<comment type="similarity">
    <text evidence="2">Belongs to the glycosyl hydrolase 3 family.</text>
</comment>
<feature type="domain" description="Fibronectin type III-like" evidence="7">
    <location>
        <begin position="663"/>
        <end position="732"/>
    </location>
</feature>
<dbReference type="SMART" id="SM01217">
    <property type="entry name" value="Fn3_like"/>
    <property type="match status" value="1"/>
</dbReference>
<keyword evidence="9" id="KW-1185">Reference proteome</keyword>
<dbReference type="Pfam" id="PF01915">
    <property type="entry name" value="Glyco_hydro_3_C"/>
    <property type="match status" value="1"/>
</dbReference>
<dbReference type="Gene3D" id="3.20.20.300">
    <property type="entry name" value="Glycoside hydrolase, family 3, N-terminal domain"/>
    <property type="match status" value="1"/>
</dbReference>
<dbReference type="FunFam" id="3.20.20.300:FF:000005">
    <property type="entry name" value="Periplasmic beta-glucosidase"/>
    <property type="match status" value="1"/>
</dbReference>
<dbReference type="FunFam" id="2.60.40.10:FF:000495">
    <property type="entry name" value="Periplasmic beta-glucosidase"/>
    <property type="match status" value="1"/>
</dbReference>
<dbReference type="Pfam" id="PF00933">
    <property type="entry name" value="Glyco_hydro_3"/>
    <property type="match status" value="1"/>
</dbReference>
<dbReference type="PANTHER" id="PTHR30620:SF16">
    <property type="entry name" value="LYSOSOMAL BETA GLUCOSIDASE"/>
    <property type="match status" value="1"/>
</dbReference>
<evidence type="ECO:0000313" key="8">
    <source>
        <dbReference type="EMBL" id="QWG03956.1"/>
    </source>
</evidence>
<evidence type="ECO:0000256" key="1">
    <source>
        <dbReference type="ARBA" id="ARBA00000448"/>
    </source>
</evidence>
<dbReference type="Pfam" id="PF14310">
    <property type="entry name" value="Fn3-like"/>
    <property type="match status" value="1"/>
</dbReference>
<dbReference type="EC" id="3.2.1.21" evidence="3"/>
<reference evidence="8 9" key="1">
    <citation type="submission" date="2021-05" db="EMBL/GenBank/DDBJ databases">
        <title>Comparative genomic studies on the polysaccharide-degrading batcterial strains of the Flammeovirga genus.</title>
        <authorList>
            <person name="Zewei F."/>
            <person name="Zheng Z."/>
            <person name="Yu L."/>
            <person name="Ruyue G."/>
            <person name="Yanhong M."/>
            <person name="Yuanyuan C."/>
            <person name="Jingyan G."/>
            <person name="Wenjun H."/>
        </authorList>
    </citation>
    <scope>NUCLEOTIDE SEQUENCE [LARGE SCALE GENOMIC DNA]</scope>
    <source>
        <strain evidence="8 9">NBRC:100898</strain>
    </source>
</reference>
<dbReference type="KEGG" id="fya:KMW28_06410"/>
<dbReference type="InterPro" id="IPR036881">
    <property type="entry name" value="Glyco_hydro_3_C_sf"/>
</dbReference>
<accession>A0AAX1NBY7</accession>
<dbReference type="Gene3D" id="3.40.50.1700">
    <property type="entry name" value="Glycoside hydrolase family 3 C-terminal domain"/>
    <property type="match status" value="1"/>
</dbReference>
<evidence type="ECO:0000256" key="4">
    <source>
        <dbReference type="ARBA" id="ARBA00022729"/>
    </source>
</evidence>
<evidence type="ECO:0000313" key="9">
    <source>
        <dbReference type="Proteomes" id="UP000678679"/>
    </source>
</evidence>
<dbReference type="EMBL" id="CP076132">
    <property type="protein sequence ID" value="QWG03956.1"/>
    <property type="molecule type" value="Genomic_DNA"/>
</dbReference>
<name>A0AAX1NBY7_9BACT</name>
<dbReference type="InterPro" id="IPR001764">
    <property type="entry name" value="Glyco_hydro_3_N"/>
</dbReference>
<evidence type="ECO:0000256" key="5">
    <source>
        <dbReference type="ARBA" id="ARBA00022801"/>
    </source>
</evidence>
<keyword evidence="4" id="KW-0732">Signal</keyword>
<evidence type="ECO:0000256" key="2">
    <source>
        <dbReference type="ARBA" id="ARBA00005336"/>
    </source>
</evidence>
<dbReference type="PANTHER" id="PTHR30620">
    <property type="entry name" value="PERIPLASMIC BETA-GLUCOSIDASE-RELATED"/>
    <property type="match status" value="1"/>
</dbReference>
<dbReference type="InterPro" id="IPR036962">
    <property type="entry name" value="Glyco_hydro_3_N_sf"/>
</dbReference>
<dbReference type="Gene3D" id="2.60.40.10">
    <property type="entry name" value="Immunoglobulins"/>
    <property type="match status" value="1"/>
</dbReference>
<dbReference type="AlphaFoldDB" id="A0AAX1NBY7"/>
<keyword evidence="5 8" id="KW-0378">Hydrolase</keyword>
<evidence type="ECO:0000259" key="7">
    <source>
        <dbReference type="SMART" id="SM01217"/>
    </source>
</evidence>
<dbReference type="SUPFAM" id="SSF52279">
    <property type="entry name" value="Beta-D-glucan exohydrolase, C-terminal domain"/>
    <property type="match status" value="1"/>
</dbReference>
<evidence type="ECO:0000256" key="3">
    <source>
        <dbReference type="ARBA" id="ARBA00012744"/>
    </source>
</evidence>
<dbReference type="NCBIfam" id="NF011678">
    <property type="entry name" value="PRK15098.1"/>
    <property type="match status" value="1"/>
</dbReference>
<protein>
    <recommendedName>
        <fullName evidence="3">beta-glucosidase</fullName>
        <ecNumber evidence="3">3.2.1.21</ecNumber>
    </recommendedName>
</protein>
<gene>
    <name evidence="8" type="primary">bglX</name>
    <name evidence="8" type="ORF">KMW28_06410</name>
</gene>
<sequence>MTVSSYSFGQNLVNKETEKKIDELLSKMTIEEKVGQTVQYSSLWELTGPMPNGESEKVLYEKIVSGKVGSLINITGTEAVRKAQELAINESRLGIPLIFGYDVIHGFKTMFPIPLAEASSFDPEVAKRSAEVAAEEAAAAGLNWTFAPMVDISRDARWGRVMEGAGEDTYLGAKFAYARVKGFQGDDLSSRKTVAATAKHFAAYGFSESGRDYNAVDISHSTLHNVVLPPFKACVDAGVATFMNSFNTIGGEPSTKNSYLQRDLLKGEWEFDGFIVSDWNSIGELQYQGVAGSPAEAAQQAIVAGSDMDMEGNCYSTSLGDLINQKKVNEELLDEAVRRILRVKFALGLFDDPFKYCDAAYEKETVYAEKFRKDALNAALKSIVLLKNEDQILPLNAQLDQVMLTGALAIDKDSPIGNWRAQAIPKSAVSLLEGMKEVQNNLTYVQGPDYVRNDSLTFLSLLDINETDRTGIKEAVKAAKKAKVVVIAMGENCFQSGEARSQSEIGFKGLQLELFEEIYKVNKNIVVVLMNGRPLDLTPIQDKAKAIVETWFLGTESGNAIAQVLYGEYNPSGKLPVSMPRGIGQLPIYYNKTNTGRPTNEDVIFTSRYTDIKSSPLYPFGYGLSYTTYDYKDLKLSSSKMIEEGNLEVSVKVTNTGKVAGEEIVQLYIRDKVASLARPLKELKRFEKITLKPEESKTIKFTLTKEDLAFYTSNNLWETEDGVFDIWVGPHSDEGLHATFEYVSNNVNQ</sequence>
<dbReference type="InterPro" id="IPR002772">
    <property type="entry name" value="Glyco_hydro_3_C"/>
</dbReference>
<dbReference type="PRINTS" id="PR00133">
    <property type="entry name" value="GLHYDRLASE3"/>
</dbReference>
<proteinExistence type="inferred from homology"/>
<evidence type="ECO:0000256" key="6">
    <source>
        <dbReference type="ARBA" id="ARBA00023295"/>
    </source>
</evidence>
<dbReference type="InterPro" id="IPR026891">
    <property type="entry name" value="Fn3-like"/>
</dbReference>
<dbReference type="GO" id="GO:0009251">
    <property type="term" value="P:glucan catabolic process"/>
    <property type="evidence" value="ECO:0007669"/>
    <property type="project" value="TreeGrafter"/>
</dbReference>
<keyword evidence="6 8" id="KW-0326">Glycosidase</keyword>
<dbReference type="InterPro" id="IPR051915">
    <property type="entry name" value="Cellulose_Degrad_GH3"/>
</dbReference>